<protein>
    <submittedName>
        <fullName evidence="6">Ligatin</fullName>
    </submittedName>
</protein>
<dbReference type="Pfam" id="PF17832">
    <property type="entry name" value="Pre-PUA"/>
    <property type="match status" value="1"/>
</dbReference>
<dbReference type="InterPro" id="IPR039757">
    <property type="entry name" value="EIF2D"/>
</dbReference>
<keyword evidence="7" id="KW-1185">Reference proteome</keyword>
<evidence type="ECO:0000259" key="4">
    <source>
        <dbReference type="Pfam" id="PF25304"/>
    </source>
</evidence>
<name>A0A2G8JW05_STIJA</name>
<evidence type="ECO:0000259" key="3">
    <source>
        <dbReference type="Pfam" id="PF17832"/>
    </source>
</evidence>
<dbReference type="STRING" id="307972.A0A2G8JW05"/>
<dbReference type="GO" id="GO:0001731">
    <property type="term" value="P:formation of translation preinitiation complex"/>
    <property type="evidence" value="ECO:0007669"/>
    <property type="project" value="InterPro"/>
</dbReference>
<sequence length="365" mass="40604">MFRKPFHVKSNTNMRGSDRRHLKGRLSECFPVLTPEVMADILPNKMTVNVMKLTTHSGEDILVYLLESQPLFFECNERLYPTVYILWSLPDLVPSLSTWPPVFEKLAKGADLMLPGVVVPDNGLPEFVRNRPCAVNLEGNAAAMAVGSTSMASGDMTSCGMKGKGVLVKHCFGDHLWEAGDKSTPPHIPPGDLKSQESTESPEESLTDNLAEKEETGELKLDSLSLEKRVATQEEALENAEQLAKDAENGEEEEGEGDSLSPVEQMDALFYQCLLHSLKTKVKASDLPMTTIILYRTHMRSVCPPSMNLDVKKSSYKKLNKFLGYAESKGLIEVKETSRGVDSLVKFDRRHNEINNSPRFATDKE</sequence>
<feature type="region of interest" description="Disordered" evidence="2">
    <location>
        <begin position="180"/>
        <end position="260"/>
    </location>
</feature>
<dbReference type="CDD" id="cd21156">
    <property type="entry name" value="PUA_eIF2d-like"/>
    <property type="match status" value="1"/>
</dbReference>
<dbReference type="PANTHER" id="PTHR12217">
    <property type="entry name" value="EUKARYOTIC TRANSLATION INITIATION FACTOR 2D"/>
    <property type="match status" value="1"/>
</dbReference>
<dbReference type="GO" id="GO:0003743">
    <property type="term" value="F:translation initiation factor activity"/>
    <property type="evidence" value="ECO:0007669"/>
    <property type="project" value="InterPro"/>
</dbReference>
<evidence type="ECO:0000256" key="2">
    <source>
        <dbReference type="SAM" id="MobiDB-lite"/>
    </source>
</evidence>
<comment type="caution">
    <text evidence="6">The sequence shown here is derived from an EMBL/GenBank/DDBJ whole genome shotgun (WGS) entry which is preliminary data.</text>
</comment>
<organism evidence="6 7">
    <name type="scientific">Stichopus japonicus</name>
    <name type="common">Sea cucumber</name>
    <dbReference type="NCBI Taxonomy" id="307972"/>
    <lineage>
        <taxon>Eukaryota</taxon>
        <taxon>Metazoa</taxon>
        <taxon>Echinodermata</taxon>
        <taxon>Eleutherozoa</taxon>
        <taxon>Echinozoa</taxon>
        <taxon>Holothuroidea</taxon>
        <taxon>Aspidochirotacea</taxon>
        <taxon>Aspidochirotida</taxon>
        <taxon>Stichopodidae</taxon>
        <taxon>Apostichopus</taxon>
    </lineage>
</organism>
<dbReference type="InterPro" id="IPR057429">
    <property type="entry name" value="WH_eIF2D"/>
</dbReference>
<dbReference type="CDD" id="cd11610">
    <property type="entry name" value="eIF2D_N"/>
    <property type="match status" value="1"/>
</dbReference>
<dbReference type="InterPro" id="IPR015947">
    <property type="entry name" value="PUA-like_sf"/>
</dbReference>
<evidence type="ECO:0000259" key="5">
    <source>
        <dbReference type="Pfam" id="PF26292"/>
    </source>
</evidence>
<feature type="domain" description="eIF2D winged helix" evidence="4">
    <location>
        <begin position="267"/>
        <end position="347"/>
    </location>
</feature>
<evidence type="ECO:0000256" key="1">
    <source>
        <dbReference type="ARBA" id="ARBA00022490"/>
    </source>
</evidence>
<keyword evidence="1" id="KW-0963">Cytoplasm</keyword>
<reference evidence="6 7" key="1">
    <citation type="journal article" date="2017" name="PLoS Biol.">
        <title>The sea cucumber genome provides insights into morphological evolution and visceral regeneration.</title>
        <authorList>
            <person name="Zhang X."/>
            <person name="Sun L."/>
            <person name="Yuan J."/>
            <person name="Sun Y."/>
            <person name="Gao Y."/>
            <person name="Zhang L."/>
            <person name="Li S."/>
            <person name="Dai H."/>
            <person name="Hamel J.F."/>
            <person name="Liu C."/>
            <person name="Yu Y."/>
            <person name="Liu S."/>
            <person name="Lin W."/>
            <person name="Guo K."/>
            <person name="Jin S."/>
            <person name="Xu P."/>
            <person name="Storey K.B."/>
            <person name="Huan P."/>
            <person name="Zhang T."/>
            <person name="Zhou Y."/>
            <person name="Zhang J."/>
            <person name="Lin C."/>
            <person name="Li X."/>
            <person name="Xing L."/>
            <person name="Huo D."/>
            <person name="Sun M."/>
            <person name="Wang L."/>
            <person name="Mercier A."/>
            <person name="Li F."/>
            <person name="Yang H."/>
            <person name="Xiang J."/>
        </authorList>
    </citation>
    <scope>NUCLEOTIDE SEQUENCE [LARGE SCALE GENOMIC DNA]</scope>
    <source>
        <strain evidence="6">Shaxun</strain>
        <tissue evidence="6">Muscle</tissue>
    </source>
</reference>
<feature type="domain" description="Eukaryotic translation initiation factor 2D-like PUA RNA-binding" evidence="5">
    <location>
        <begin position="93"/>
        <end position="175"/>
    </location>
</feature>
<feature type="domain" description="Pre-PUA" evidence="3">
    <location>
        <begin position="2"/>
        <end position="90"/>
    </location>
</feature>
<dbReference type="GO" id="GO:0003723">
    <property type="term" value="F:RNA binding"/>
    <property type="evidence" value="ECO:0007669"/>
    <property type="project" value="InterPro"/>
</dbReference>
<dbReference type="Pfam" id="PF26292">
    <property type="entry name" value="PUA_elF2D"/>
    <property type="match status" value="1"/>
</dbReference>
<dbReference type="InterPro" id="IPR048247">
    <property type="entry name" value="eIF2D_N"/>
</dbReference>
<dbReference type="Proteomes" id="UP000230750">
    <property type="component" value="Unassembled WGS sequence"/>
</dbReference>
<proteinExistence type="predicted"/>
<dbReference type="InterPro" id="IPR048248">
    <property type="entry name" value="PUA_eIF2d-like"/>
</dbReference>
<evidence type="ECO:0000313" key="6">
    <source>
        <dbReference type="EMBL" id="PIK39951.1"/>
    </source>
</evidence>
<dbReference type="EMBL" id="MRZV01001182">
    <property type="protein sequence ID" value="PIK39951.1"/>
    <property type="molecule type" value="Genomic_DNA"/>
</dbReference>
<evidence type="ECO:0000313" key="7">
    <source>
        <dbReference type="Proteomes" id="UP000230750"/>
    </source>
</evidence>
<gene>
    <name evidence="6" type="ORF">BSL78_23206</name>
</gene>
<dbReference type="OrthoDB" id="199771at2759"/>
<dbReference type="FunFam" id="3.10.400.20:FF:000002">
    <property type="entry name" value="Eukaryotic translation initiation factor 2D"/>
    <property type="match status" value="1"/>
</dbReference>
<accession>A0A2G8JW05</accession>
<dbReference type="NCBIfam" id="TIGR00451">
    <property type="entry name" value="unchar_dom_2"/>
    <property type="match status" value="1"/>
</dbReference>
<dbReference type="Pfam" id="PF25304">
    <property type="entry name" value="WHD_eIF2D"/>
    <property type="match status" value="1"/>
</dbReference>
<dbReference type="InterPro" id="IPR041366">
    <property type="entry name" value="Pre-PUA"/>
</dbReference>
<dbReference type="Gene3D" id="3.10.400.20">
    <property type="match status" value="1"/>
</dbReference>
<dbReference type="InterPro" id="IPR004521">
    <property type="entry name" value="Uncharacterised_CHP00451"/>
</dbReference>
<dbReference type="PROSITE" id="PS50890">
    <property type="entry name" value="PUA"/>
    <property type="match status" value="1"/>
</dbReference>
<feature type="compositionally biased region" description="Basic and acidic residues" evidence="2">
    <location>
        <begin position="210"/>
        <end position="232"/>
    </location>
</feature>
<dbReference type="AlphaFoldDB" id="A0A2G8JW05"/>
<dbReference type="SUPFAM" id="SSF88697">
    <property type="entry name" value="PUA domain-like"/>
    <property type="match status" value="1"/>
</dbReference>
<dbReference type="PANTHER" id="PTHR12217:SF4">
    <property type="entry name" value="EUKARYOTIC TRANSLATION INITIATION FACTOR 2D"/>
    <property type="match status" value="1"/>
</dbReference>